<keyword evidence="3" id="KW-1185">Reference proteome</keyword>
<proteinExistence type="predicted"/>
<dbReference type="OrthoDB" id="5322539at2759"/>
<name>A0A5N5X9B3_9EURO</name>
<evidence type="ECO:0000313" key="3">
    <source>
        <dbReference type="Proteomes" id="UP000326565"/>
    </source>
</evidence>
<gene>
    <name evidence="2" type="ORF">BDV29DRAFT_153879</name>
</gene>
<organism evidence="2 3">
    <name type="scientific">Aspergillus leporis</name>
    <dbReference type="NCBI Taxonomy" id="41062"/>
    <lineage>
        <taxon>Eukaryota</taxon>
        <taxon>Fungi</taxon>
        <taxon>Dikarya</taxon>
        <taxon>Ascomycota</taxon>
        <taxon>Pezizomycotina</taxon>
        <taxon>Eurotiomycetes</taxon>
        <taxon>Eurotiomycetidae</taxon>
        <taxon>Eurotiales</taxon>
        <taxon>Aspergillaceae</taxon>
        <taxon>Aspergillus</taxon>
        <taxon>Aspergillus subgen. Circumdati</taxon>
    </lineage>
</organism>
<dbReference type="EMBL" id="ML732170">
    <property type="protein sequence ID" value="KAB8077328.1"/>
    <property type="molecule type" value="Genomic_DNA"/>
</dbReference>
<reference evidence="2 3" key="1">
    <citation type="submission" date="2019-04" db="EMBL/GenBank/DDBJ databases">
        <title>Friends and foes A comparative genomics study of 23 Aspergillus species from section Flavi.</title>
        <authorList>
            <consortium name="DOE Joint Genome Institute"/>
            <person name="Kjaerbolling I."/>
            <person name="Vesth T."/>
            <person name="Frisvad J.C."/>
            <person name="Nybo J.L."/>
            <person name="Theobald S."/>
            <person name="Kildgaard S."/>
            <person name="Isbrandt T."/>
            <person name="Kuo A."/>
            <person name="Sato A."/>
            <person name="Lyhne E.K."/>
            <person name="Kogle M.E."/>
            <person name="Wiebenga A."/>
            <person name="Kun R.S."/>
            <person name="Lubbers R.J."/>
            <person name="Makela M.R."/>
            <person name="Barry K."/>
            <person name="Chovatia M."/>
            <person name="Clum A."/>
            <person name="Daum C."/>
            <person name="Haridas S."/>
            <person name="He G."/>
            <person name="LaButti K."/>
            <person name="Lipzen A."/>
            <person name="Mondo S."/>
            <person name="Riley R."/>
            <person name="Salamov A."/>
            <person name="Simmons B.A."/>
            <person name="Magnuson J.K."/>
            <person name="Henrissat B."/>
            <person name="Mortensen U.H."/>
            <person name="Larsen T.O."/>
            <person name="Devries R.P."/>
            <person name="Grigoriev I.V."/>
            <person name="Machida M."/>
            <person name="Baker S.E."/>
            <person name="Andersen M.R."/>
        </authorList>
    </citation>
    <scope>NUCLEOTIDE SEQUENCE [LARGE SCALE GENOMIC DNA]</scope>
    <source>
        <strain evidence="2 3">CBS 151.66</strain>
    </source>
</reference>
<dbReference type="Proteomes" id="UP000326565">
    <property type="component" value="Unassembled WGS sequence"/>
</dbReference>
<evidence type="ECO:0000256" key="1">
    <source>
        <dbReference type="SAM" id="SignalP"/>
    </source>
</evidence>
<dbReference type="AlphaFoldDB" id="A0A5N5X9B3"/>
<protein>
    <submittedName>
        <fullName evidence="2">Uncharacterized protein</fullName>
    </submittedName>
</protein>
<evidence type="ECO:0000313" key="2">
    <source>
        <dbReference type="EMBL" id="KAB8077328.1"/>
    </source>
</evidence>
<accession>A0A5N5X9B3</accession>
<feature type="signal peptide" evidence="1">
    <location>
        <begin position="1"/>
        <end position="17"/>
    </location>
</feature>
<keyword evidence="1" id="KW-0732">Signal</keyword>
<sequence>MTMLLAVICWLLPVASVITPTTLKVKLAPVSNSTLMRVPRVDFHNLNFFSTDTMLIGSQSHEAVQYRSSKPLVKKVASATAAQGKVMAIAPPSVNSSWSLDLHSPMLRCGQVDQSLDEAIRQNIEDCVRSMSLSDTGSEGTNVRLLSYGYIAWAPGDSSTNGSLPFVKEGSTYKQREGLLGPLPISPAISGLYLYLFFAVLQQCELHNASYSANFAYINGAQKVDVSRPRYLNRVPYVTSVPETDKTDYNERNYTLIENLLYQSVMEAFGELMIGSLGNTITRVTIDQQKASNMAIFTLNTTIMTTPLANTEELSSASRAIYLNYHHGVLSRIFGTSTP</sequence>
<feature type="chain" id="PRO_5025035764" evidence="1">
    <location>
        <begin position="18"/>
        <end position="339"/>
    </location>
</feature>